<evidence type="ECO:0000256" key="5">
    <source>
        <dbReference type="ARBA" id="ARBA00022840"/>
    </source>
</evidence>
<dbReference type="InterPro" id="IPR000719">
    <property type="entry name" value="Prot_kinase_dom"/>
</dbReference>
<dbReference type="Gene3D" id="1.10.472.10">
    <property type="entry name" value="Cyclin-like"/>
    <property type="match status" value="1"/>
</dbReference>
<dbReference type="SUPFAM" id="SSF47954">
    <property type="entry name" value="Cyclin-like"/>
    <property type="match status" value="1"/>
</dbReference>
<reference evidence="7 8" key="2">
    <citation type="journal article" date="2017" name="Genome Biol.">
        <title>New reference genome sequences of hot pepper reveal the massive evolution of plant disease-resistance genes by retroduplication.</title>
        <authorList>
            <person name="Kim S."/>
            <person name="Park J."/>
            <person name="Yeom S.I."/>
            <person name="Kim Y.M."/>
            <person name="Seo E."/>
            <person name="Kim K.T."/>
            <person name="Kim M.S."/>
            <person name="Lee J.M."/>
            <person name="Cheong K."/>
            <person name="Shin H.S."/>
            <person name="Kim S.B."/>
            <person name="Han K."/>
            <person name="Lee J."/>
            <person name="Park M."/>
            <person name="Lee H.A."/>
            <person name="Lee H.Y."/>
            <person name="Lee Y."/>
            <person name="Oh S."/>
            <person name="Lee J.H."/>
            <person name="Choi E."/>
            <person name="Choi E."/>
            <person name="Lee S.E."/>
            <person name="Jeon J."/>
            <person name="Kim H."/>
            <person name="Choi G."/>
            <person name="Song H."/>
            <person name="Lee J."/>
            <person name="Lee S.C."/>
            <person name="Kwon J.K."/>
            <person name="Lee H.Y."/>
            <person name="Koo N."/>
            <person name="Hong Y."/>
            <person name="Kim R.W."/>
            <person name="Kang W.H."/>
            <person name="Huh J.H."/>
            <person name="Kang B.C."/>
            <person name="Yang T.J."/>
            <person name="Lee Y.H."/>
            <person name="Bennetzen J.L."/>
            <person name="Choi D."/>
        </authorList>
    </citation>
    <scope>NUCLEOTIDE SEQUENCE [LARGE SCALE GENOMIC DNA]</scope>
    <source>
        <strain evidence="8">cv. CM334</strain>
    </source>
</reference>
<dbReference type="SMART" id="SM00220">
    <property type="entry name" value="S_TKc"/>
    <property type="match status" value="1"/>
</dbReference>
<keyword evidence="4 7" id="KW-0418">Kinase</keyword>
<comment type="caution">
    <text evidence="7">The sequence shown here is derived from an EMBL/GenBank/DDBJ whole genome shotgun (WGS) entry which is preliminary data.</text>
</comment>
<dbReference type="InterPro" id="IPR055164">
    <property type="entry name" value="EDR1/CTR1/ARMC3-like_pept-like"/>
</dbReference>
<reference evidence="7 8" key="1">
    <citation type="journal article" date="2014" name="Nat. Genet.">
        <title>Genome sequence of the hot pepper provides insights into the evolution of pungency in Capsicum species.</title>
        <authorList>
            <person name="Kim S."/>
            <person name="Park M."/>
            <person name="Yeom S.I."/>
            <person name="Kim Y.M."/>
            <person name="Lee J.M."/>
            <person name="Lee H.A."/>
            <person name="Seo E."/>
            <person name="Choi J."/>
            <person name="Cheong K."/>
            <person name="Kim K.T."/>
            <person name="Jung K."/>
            <person name="Lee G.W."/>
            <person name="Oh S.K."/>
            <person name="Bae C."/>
            <person name="Kim S.B."/>
            <person name="Lee H.Y."/>
            <person name="Kim S.Y."/>
            <person name="Kim M.S."/>
            <person name="Kang B.C."/>
            <person name="Jo Y.D."/>
            <person name="Yang H.B."/>
            <person name="Jeong H.J."/>
            <person name="Kang W.H."/>
            <person name="Kwon J.K."/>
            <person name="Shin C."/>
            <person name="Lim J.Y."/>
            <person name="Park J.H."/>
            <person name="Huh J.H."/>
            <person name="Kim J.S."/>
            <person name="Kim B.D."/>
            <person name="Cohen O."/>
            <person name="Paran I."/>
            <person name="Suh M.C."/>
            <person name="Lee S.B."/>
            <person name="Kim Y.K."/>
            <person name="Shin Y."/>
            <person name="Noh S.J."/>
            <person name="Park J."/>
            <person name="Seo Y.S."/>
            <person name="Kwon S.Y."/>
            <person name="Kim H.A."/>
            <person name="Park J.M."/>
            <person name="Kim H.J."/>
            <person name="Choi S.B."/>
            <person name="Bosland P.W."/>
            <person name="Reeves G."/>
            <person name="Jo S.H."/>
            <person name="Lee B.W."/>
            <person name="Cho H.T."/>
            <person name="Choi H.S."/>
            <person name="Lee M.S."/>
            <person name="Yu Y."/>
            <person name="Do Choi Y."/>
            <person name="Park B.S."/>
            <person name="van Deynze A."/>
            <person name="Ashrafi H."/>
            <person name="Hill T."/>
            <person name="Kim W.T."/>
            <person name="Pai H.S."/>
            <person name="Ahn H.K."/>
            <person name="Yeam I."/>
            <person name="Giovannoni J.J."/>
            <person name="Rose J.K."/>
            <person name="Sorensen I."/>
            <person name="Lee S.J."/>
            <person name="Kim R.W."/>
            <person name="Choi I.Y."/>
            <person name="Choi B.S."/>
            <person name="Lim J.S."/>
            <person name="Lee Y.H."/>
            <person name="Choi D."/>
        </authorList>
    </citation>
    <scope>NUCLEOTIDE SEQUENCE [LARGE SCALE GENOMIC DNA]</scope>
    <source>
        <strain evidence="8">cv. CM334</strain>
    </source>
</reference>
<evidence type="ECO:0000256" key="1">
    <source>
        <dbReference type="ARBA" id="ARBA00022527"/>
    </source>
</evidence>
<dbReference type="Pfam" id="PF00134">
    <property type="entry name" value="Cyclin_N"/>
    <property type="match status" value="1"/>
</dbReference>
<dbReference type="InterPro" id="IPR036915">
    <property type="entry name" value="Cyclin-like_sf"/>
</dbReference>
<dbReference type="InterPro" id="IPR011009">
    <property type="entry name" value="Kinase-like_dom_sf"/>
</dbReference>
<evidence type="ECO:0000256" key="4">
    <source>
        <dbReference type="ARBA" id="ARBA00022777"/>
    </source>
</evidence>
<dbReference type="EMBL" id="AYRZ02000010">
    <property type="protein sequence ID" value="PHT71053.1"/>
    <property type="molecule type" value="Genomic_DNA"/>
</dbReference>
<keyword evidence="1" id="KW-0723">Serine/threonine-protein kinase</keyword>
<evidence type="ECO:0000256" key="2">
    <source>
        <dbReference type="ARBA" id="ARBA00022679"/>
    </source>
</evidence>
<evidence type="ECO:0000259" key="6">
    <source>
        <dbReference type="PROSITE" id="PS50011"/>
    </source>
</evidence>
<evidence type="ECO:0000313" key="7">
    <source>
        <dbReference type="EMBL" id="PHT71053.1"/>
    </source>
</evidence>
<feature type="domain" description="Protein kinase" evidence="6">
    <location>
        <begin position="1"/>
        <end position="283"/>
    </location>
</feature>
<dbReference type="Gramene" id="PHT71053">
    <property type="protein sequence ID" value="PHT71053"/>
    <property type="gene ID" value="T459_26157"/>
</dbReference>
<dbReference type="Pfam" id="PF14381">
    <property type="entry name" value="EDR1_CTR1_ARMC3_pept"/>
    <property type="match status" value="1"/>
</dbReference>
<dbReference type="PANTHER" id="PTHR24353">
    <property type="entry name" value="CYCLIC NUCLEOTIDE-DEPENDENT PROTEIN KINASE"/>
    <property type="match status" value="1"/>
</dbReference>
<keyword evidence="8" id="KW-1185">Reference proteome</keyword>
<dbReference type="GO" id="GO:0004674">
    <property type="term" value="F:protein serine/threonine kinase activity"/>
    <property type="evidence" value="ECO:0000318"/>
    <property type="project" value="GO_Central"/>
</dbReference>
<keyword evidence="2" id="KW-0808">Transferase</keyword>
<dbReference type="GO" id="GO:0005524">
    <property type="term" value="F:ATP binding"/>
    <property type="evidence" value="ECO:0007669"/>
    <property type="project" value="UniProtKB-KW"/>
</dbReference>
<dbReference type="InterPro" id="IPR006671">
    <property type="entry name" value="Cyclin_N"/>
</dbReference>
<dbReference type="STRING" id="4072.A0A2G2YMR3"/>
<dbReference type="GO" id="GO:0035556">
    <property type="term" value="P:intracellular signal transduction"/>
    <property type="evidence" value="ECO:0000318"/>
    <property type="project" value="GO_Central"/>
</dbReference>
<dbReference type="PROSITE" id="PS50011">
    <property type="entry name" value="PROTEIN_KINASE_DOM"/>
    <property type="match status" value="1"/>
</dbReference>
<evidence type="ECO:0000256" key="3">
    <source>
        <dbReference type="ARBA" id="ARBA00022741"/>
    </source>
</evidence>
<organism evidence="7 8">
    <name type="scientific">Capsicum annuum</name>
    <name type="common">Capsicum pepper</name>
    <dbReference type="NCBI Taxonomy" id="4072"/>
    <lineage>
        <taxon>Eukaryota</taxon>
        <taxon>Viridiplantae</taxon>
        <taxon>Streptophyta</taxon>
        <taxon>Embryophyta</taxon>
        <taxon>Tracheophyta</taxon>
        <taxon>Spermatophyta</taxon>
        <taxon>Magnoliopsida</taxon>
        <taxon>eudicotyledons</taxon>
        <taxon>Gunneridae</taxon>
        <taxon>Pentapetalae</taxon>
        <taxon>asterids</taxon>
        <taxon>lamiids</taxon>
        <taxon>Solanales</taxon>
        <taxon>Solanaceae</taxon>
        <taxon>Solanoideae</taxon>
        <taxon>Capsiceae</taxon>
        <taxon>Capsicum</taxon>
    </lineage>
</organism>
<gene>
    <name evidence="7" type="ORF">T459_26157</name>
</gene>
<dbReference type="Pfam" id="PF00069">
    <property type="entry name" value="Pkinase"/>
    <property type="match status" value="1"/>
</dbReference>
<evidence type="ECO:0000313" key="8">
    <source>
        <dbReference type="Proteomes" id="UP000222542"/>
    </source>
</evidence>
<dbReference type="Gene3D" id="1.10.510.10">
    <property type="entry name" value="Transferase(Phosphotransferase) domain 1"/>
    <property type="match status" value="1"/>
</dbReference>
<dbReference type="SUPFAM" id="SSF56112">
    <property type="entry name" value="Protein kinase-like (PK-like)"/>
    <property type="match status" value="1"/>
</dbReference>
<name>A0A2G2YMR3_CAPAN</name>
<sequence>MVRFDTSTSGCVLAFVEARSSLMEQIRAHQFDDVGLKLIRDKMLSGEAKEASLDSDRDRLKTAQSRKKCYTGCRLRTLRFGIEDHVFRRLSPMKGMMRFGKRRKLSPRFISGFCFQKDKPWMRQLAAVVCLSIAAKMEETQVPLLLDLQVRICMEKATGHVYAIKKLKKLAKMFRRGQAYSAVGTPDYIASEVLLKKVYGCECDWWPLGAIMYEILVGYPPFYSDKPMSTYRKDLKGKVVISKKSIRDRRSRSYTLLSQIPDDNFSPAPPKFAAVGGSGTPYNESNSGEKNRGKVFDWDLMNLVGSLAVPGSIGSLRQSSEGSFGDNSSVSAVSGENYVEVTSFGYKNDGCGGSSVGRSWAQQTEESYQLQLALAIRLASEATCADSPNFLDPATDVLAARDSVSGSAEAMSHRLWINGCLSYFDKVPDGFYWIFGMDPYVWTVCSVLQESGRIPSIESLKAVDLSKAPSVEVILIDRFNDPRLMELQNRIRSIFPSCVTTEEAVDQLAKLVCDHMGGAAPAGEEDLVSMSKECSDDLKDCLGTIVLPIGSLSVGFCRHRALLFKVLADIIDLPCRIAKGCKYCNSSDASSCLVRFGLDRIEDGKECSIHLLCTFLLDKYSFGDVVLQP</sequence>
<keyword evidence="3" id="KW-0547">Nucleotide-binding</keyword>
<proteinExistence type="predicted"/>
<keyword evidence="5" id="KW-0067">ATP-binding</keyword>
<dbReference type="AlphaFoldDB" id="A0A2G2YMR3"/>
<protein>
    <submittedName>
        <fullName evidence="7">Serine/threonine-protein kinase CTR1</fullName>
    </submittedName>
</protein>
<dbReference type="PANTHER" id="PTHR24353:SF37">
    <property type="entry name" value="CAMP-DEPENDENT PROTEIN KINASE CATALYTIC SUBUNIT PRKX"/>
    <property type="match status" value="1"/>
</dbReference>
<accession>A0A2G2YMR3</accession>
<dbReference type="Proteomes" id="UP000222542">
    <property type="component" value="Unassembled WGS sequence"/>
</dbReference>